<evidence type="ECO:0000313" key="7">
    <source>
        <dbReference type="Proteomes" id="UP000654913"/>
    </source>
</evidence>
<feature type="domain" description="3-hydroxyisobutyrate dehydrogenase-like NAD-binding" evidence="5">
    <location>
        <begin position="186"/>
        <end position="310"/>
    </location>
</feature>
<keyword evidence="7" id="KW-1185">Reference proteome</keyword>
<dbReference type="RefSeq" id="XP_041559009.1">
    <property type="nucleotide sequence ID" value="XM_041706644.1"/>
</dbReference>
<evidence type="ECO:0000256" key="3">
    <source>
        <dbReference type="PIRSR" id="PIRSR000103-1"/>
    </source>
</evidence>
<proteinExistence type="predicted"/>
<dbReference type="InterPro" id="IPR015815">
    <property type="entry name" value="HIBADH-related"/>
</dbReference>
<dbReference type="Gene3D" id="1.10.1040.10">
    <property type="entry name" value="N-(1-d-carboxylethyl)-l-norvaline Dehydrogenase, domain 2"/>
    <property type="match status" value="1"/>
</dbReference>
<organism evidence="6 7">
    <name type="scientific">Aspergillus puulaauensis</name>
    <dbReference type="NCBI Taxonomy" id="1220207"/>
    <lineage>
        <taxon>Eukaryota</taxon>
        <taxon>Fungi</taxon>
        <taxon>Dikarya</taxon>
        <taxon>Ascomycota</taxon>
        <taxon>Pezizomycotina</taxon>
        <taxon>Eurotiomycetes</taxon>
        <taxon>Eurotiomycetidae</taxon>
        <taxon>Eurotiales</taxon>
        <taxon>Aspergillaceae</taxon>
        <taxon>Aspergillus</taxon>
    </lineage>
</organism>
<evidence type="ECO:0000313" key="6">
    <source>
        <dbReference type="EMBL" id="BCS26815.1"/>
    </source>
</evidence>
<dbReference type="InterPro" id="IPR008927">
    <property type="entry name" value="6-PGluconate_DH-like_C_sf"/>
</dbReference>
<dbReference type="GO" id="GO:0050661">
    <property type="term" value="F:NADP binding"/>
    <property type="evidence" value="ECO:0007669"/>
    <property type="project" value="InterPro"/>
</dbReference>
<protein>
    <recommendedName>
        <fullName evidence="8">3-hydroxyisobutyrate dehydrogenase</fullName>
    </recommendedName>
</protein>
<dbReference type="InterPro" id="IPR036291">
    <property type="entry name" value="NAD(P)-bd_dom_sf"/>
</dbReference>
<dbReference type="GO" id="GO:0008442">
    <property type="term" value="F:3-hydroxyisobutyrate dehydrogenase activity"/>
    <property type="evidence" value="ECO:0007669"/>
    <property type="project" value="TreeGrafter"/>
</dbReference>
<dbReference type="GeneID" id="64976820"/>
<keyword evidence="1" id="KW-0560">Oxidoreductase</keyword>
<reference evidence="6" key="2">
    <citation type="submission" date="2021-02" db="EMBL/GenBank/DDBJ databases">
        <title>Aspergillus puulaauensis MK2 genome sequence.</title>
        <authorList>
            <person name="Futagami T."/>
            <person name="Mori K."/>
            <person name="Kadooka C."/>
            <person name="Tanaka T."/>
        </authorList>
    </citation>
    <scope>NUCLEOTIDE SEQUENCE</scope>
    <source>
        <strain evidence="6">MK2</strain>
    </source>
</reference>
<dbReference type="GO" id="GO:0005739">
    <property type="term" value="C:mitochondrion"/>
    <property type="evidence" value="ECO:0007669"/>
    <property type="project" value="TreeGrafter"/>
</dbReference>
<evidence type="ECO:0000256" key="2">
    <source>
        <dbReference type="ARBA" id="ARBA00023027"/>
    </source>
</evidence>
<dbReference type="GO" id="GO:0051287">
    <property type="term" value="F:NAD binding"/>
    <property type="evidence" value="ECO:0007669"/>
    <property type="project" value="InterPro"/>
</dbReference>
<dbReference type="Gene3D" id="3.40.50.720">
    <property type="entry name" value="NAD(P)-binding Rossmann-like Domain"/>
    <property type="match status" value="1"/>
</dbReference>
<feature type="active site" evidence="3">
    <location>
        <position position="192"/>
    </location>
</feature>
<dbReference type="KEGG" id="apuu:APUU_51526A"/>
<reference evidence="6" key="1">
    <citation type="submission" date="2021-01" db="EMBL/GenBank/DDBJ databases">
        <authorList>
            <consortium name="Aspergillus puulaauensis MK2 genome sequencing consortium"/>
            <person name="Kazuki M."/>
            <person name="Futagami T."/>
        </authorList>
    </citation>
    <scope>NUCLEOTIDE SEQUENCE</scope>
    <source>
        <strain evidence="6">MK2</strain>
    </source>
</reference>
<dbReference type="InterPro" id="IPR029154">
    <property type="entry name" value="HIBADH-like_NADP-bd"/>
</dbReference>
<dbReference type="PANTHER" id="PTHR22981:SF81">
    <property type="entry name" value="DEHYDROGENASE, PUTATIVE-RELATED"/>
    <property type="match status" value="1"/>
</dbReference>
<sequence length="325" mass="34357">MADDIGFIGIGNMGYGMAGNIRKKMPSGATLYVNDVVLPTCERFVREFGGFGPIIIGETPRKIAEKAKTIITMLPAGIQVRQVYLEGNASFLQAPADKDRLLLECSTIEVNTAKEIGRTVLEAGKGTYIDAPVSGGVKAAAAGTLSFMVGADGPGEQDSSPINRRAFDMISMMADPAKVIFAGQLGTGLAAKIANNYIAFCTSLATAEAMSIGVRSGVEPKTLFNIIRASTGDSWHLGIKPCIPDIVPTAPSSNGYAPAFKPFMVVKDLGLALEAARETGIEPRCATAALETYKKASQLTRYKDLDCTAVWLLINEKASPNPGTQ</sequence>
<evidence type="ECO:0008006" key="8">
    <source>
        <dbReference type="Google" id="ProtNLM"/>
    </source>
</evidence>
<dbReference type="Pfam" id="PF14833">
    <property type="entry name" value="NAD_binding_11"/>
    <property type="match status" value="1"/>
</dbReference>
<dbReference type="GO" id="GO:0006574">
    <property type="term" value="P:L-valine catabolic process"/>
    <property type="evidence" value="ECO:0007669"/>
    <property type="project" value="TreeGrafter"/>
</dbReference>
<evidence type="ECO:0000259" key="4">
    <source>
        <dbReference type="Pfam" id="PF03446"/>
    </source>
</evidence>
<evidence type="ECO:0000259" key="5">
    <source>
        <dbReference type="Pfam" id="PF14833"/>
    </source>
</evidence>
<name>A0A7R8ARN7_9EURO</name>
<dbReference type="PANTHER" id="PTHR22981">
    <property type="entry name" value="3-HYDROXYISOBUTYRATE DEHYDROGENASE-RELATED"/>
    <property type="match status" value="1"/>
</dbReference>
<keyword evidence="2" id="KW-0520">NAD</keyword>
<feature type="domain" description="6-phosphogluconate dehydrogenase NADP-binding" evidence="4">
    <location>
        <begin position="4"/>
        <end position="153"/>
    </location>
</feature>
<dbReference type="Proteomes" id="UP000654913">
    <property type="component" value="Chromosome 5"/>
</dbReference>
<dbReference type="SUPFAM" id="SSF48179">
    <property type="entry name" value="6-phosphogluconate dehydrogenase C-terminal domain-like"/>
    <property type="match status" value="1"/>
</dbReference>
<dbReference type="SUPFAM" id="SSF51735">
    <property type="entry name" value="NAD(P)-binding Rossmann-fold domains"/>
    <property type="match status" value="1"/>
</dbReference>
<evidence type="ECO:0000256" key="1">
    <source>
        <dbReference type="ARBA" id="ARBA00023002"/>
    </source>
</evidence>
<dbReference type="PIRSF" id="PIRSF000103">
    <property type="entry name" value="HIBADH"/>
    <property type="match status" value="1"/>
</dbReference>
<dbReference type="InterPro" id="IPR013328">
    <property type="entry name" value="6PGD_dom2"/>
</dbReference>
<dbReference type="AlphaFoldDB" id="A0A7R8ARN7"/>
<dbReference type="OrthoDB" id="21615at2759"/>
<dbReference type="Pfam" id="PF03446">
    <property type="entry name" value="NAD_binding_2"/>
    <property type="match status" value="1"/>
</dbReference>
<dbReference type="InterPro" id="IPR006115">
    <property type="entry name" value="6PGDH_NADP-bd"/>
</dbReference>
<gene>
    <name evidence="6" type="ORF">APUU_51526A</name>
</gene>
<dbReference type="EMBL" id="AP024447">
    <property type="protein sequence ID" value="BCS26815.1"/>
    <property type="molecule type" value="Genomic_DNA"/>
</dbReference>
<accession>A0A7R8ARN7</accession>